<dbReference type="GO" id="GO:0016887">
    <property type="term" value="F:ATP hydrolysis activity"/>
    <property type="evidence" value="ECO:0007669"/>
    <property type="project" value="InterPro"/>
</dbReference>
<dbReference type="Pfam" id="PF10431">
    <property type="entry name" value="ClpB_D2-small"/>
    <property type="match status" value="1"/>
</dbReference>
<dbReference type="Pfam" id="PF00004">
    <property type="entry name" value="AAA"/>
    <property type="match status" value="1"/>
</dbReference>
<dbReference type="Gene3D" id="1.10.1780.10">
    <property type="entry name" value="Clp, N-terminal domain"/>
    <property type="match status" value="1"/>
</dbReference>
<dbReference type="PRINTS" id="PR00300">
    <property type="entry name" value="CLPPROTEASEA"/>
</dbReference>
<dbReference type="InterPro" id="IPR050130">
    <property type="entry name" value="ClpA_ClpB"/>
</dbReference>
<feature type="region of interest" description="Disordered" evidence="3">
    <location>
        <begin position="160"/>
        <end position="191"/>
    </location>
</feature>
<dbReference type="CDD" id="cd00009">
    <property type="entry name" value="AAA"/>
    <property type="match status" value="1"/>
</dbReference>
<organism evidence="6 7">
    <name type="scientific">Pectobacterium phage vB_PcaM_CBB</name>
    <dbReference type="NCBI Taxonomy" id="2772511"/>
    <lineage>
        <taxon>Viruses</taxon>
        <taxon>Duplodnaviria</taxon>
        <taxon>Heunggongvirae</taxon>
        <taxon>Uroviricota</taxon>
        <taxon>Caudoviricetes</taxon>
        <taxon>Mimasvirus</taxon>
        <taxon>Mimasvirus CBB</taxon>
    </lineage>
</organism>
<keyword evidence="6" id="KW-0645">Protease</keyword>
<dbReference type="SUPFAM" id="SSF81923">
    <property type="entry name" value="Double Clp-N motif"/>
    <property type="match status" value="1"/>
</dbReference>
<keyword evidence="1" id="KW-0547">Nucleotide-binding</keyword>
<dbReference type="Gene3D" id="3.40.50.300">
    <property type="entry name" value="P-loop containing nucleotide triphosphate hydrolases"/>
    <property type="match status" value="2"/>
</dbReference>
<dbReference type="CDD" id="cd19499">
    <property type="entry name" value="RecA-like_ClpB_Hsp104-like"/>
    <property type="match status" value="1"/>
</dbReference>
<dbReference type="PANTHER" id="PTHR11638:SF111">
    <property type="entry name" value="ATP-DEPENDENT CLP PROTEASE ATP-BINDING SUBUNIT CLPA"/>
    <property type="match status" value="1"/>
</dbReference>
<dbReference type="InterPro" id="IPR019489">
    <property type="entry name" value="Clp_ATPase_C"/>
</dbReference>
<sequence>MSYSFEDFYQEGESLARSMGHSIMTVDHLTVVALDVPSIVEFLNEINVDAVKLKKRITDFLENSAAPVLPYSVEEQLGENMTPVSSMMTKIMVELQKKAVIEQLKENDYTIQAYFILFECLSFPNTALDTALDELDLSRTAVARELQSYIHSRDFEVDLRSSTADEEPQENEKLPYQRKTNKRSEEGSKRSIESYTTNLTALASEGKLDPLIGREVELDDLIQILSRKTKKNGALVGEPGVGKTQIIDGLAQRIADGNVPDSMKDVEILSLNMGAFTAGTKYRGEFEERVDNLLQELKEREDVILFIDEIHTIMGAGSSGGGSLDMSNMLKPALSRGEIRVIGATTYDEYRKHIEKDAALQRRFMKVDILEPTLDETRQIVEGVKVTFEKFHSTTYSAEAIAAVLELSNKFLQNKRFPDKAIDLLDAAGARNRTKDKPAAVISRADIESEVARIANLPLEVVACEESDRMLSLGDNLRKRVFGQDQAVDKLVENVMVARAGLRGKSTIQGAFMFVGPSGTGKTEITKALADAMGQELIRFDMSEFAQEHNVSKLIGSPPGYVGHDAGNGQLLDKVEAHPNCVLLLDEIEKANKKVLLTFLQVMDEGRLTGSHGKTVHFDNVTIIMTTNLGARDASVLSLGMDSSGDDGMDSAIKQHLPPEFINRIDAVVKFNELGHDVILNVVDKFIGELNADTAVRNVKVVLTDAAKEVLAEKGVTPGMGARPMKRIINDKIRVPLSKEILCGSLNKGGEALFDVIDGEIQLVK</sequence>
<dbReference type="InterPro" id="IPR001270">
    <property type="entry name" value="ClpA/B"/>
</dbReference>
<evidence type="ECO:0000256" key="3">
    <source>
        <dbReference type="SAM" id="MobiDB-lite"/>
    </source>
</evidence>
<dbReference type="InterPro" id="IPR027417">
    <property type="entry name" value="P-loop_NTPase"/>
</dbReference>
<name>A0A1L2CUT6_9CAUD</name>
<keyword evidence="2 6" id="KW-0067">ATP-binding</keyword>
<dbReference type="InterPro" id="IPR003959">
    <property type="entry name" value="ATPase_AAA_core"/>
</dbReference>
<dbReference type="Gene3D" id="1.10.8.60">
    <property type="match status" value="2"/>
</dbReference>
<dbReference type="SMART" id="SM00382">
    <property type="entry name" value="AAA"/>
    <property type="match status" value="2"/>
</dbReference>
<dbReference type="Pfam" id="PF17871">
    <property type="entry name" value="AAA_lid_9"/>
    <property type="match status" value="1"/>
</dbReference>
<dbReference type="SUPFAM" id="SSF52540">
    <property type="entry name" value="P-loop containing nucleoside triphosphate hydrolases"/>
    <property type="match status" value="2"/>
</dbReference>
<dbReference type="InterPro" id="IPR041546">
    <property type="entry name" value="ClpA/ClpB_AAA_lid"/>
</dbReference>
<evidence type="ECO:0000256" key="1">
    <source>
        <dbReference type="ARBA" id="ARBA00022741"/>
    </source>
</evidence>
<gene>
    <name evidence="6" type="ORF">CBB_235</name>
</gene>
<dbReference type="Proteomes" id="UP000223891">
    <property type="component" value="Segment"/>
</dbReference>
<feature type="compositionally biased region" description="Basic and acidic residues" evidence="3">
    <location>
        <begin position="182"/>
        <end position="191"/>
    </location>
</feature>
<keyword evidence="7" id="KW-1185">Reference proteome</keyword>
<dbReference type="GO" id="GO:0006508">
    <property type="term" value="P:proteolysis"/>
    <property type="evidence" value="ECO:0007669"/>
    <property type="project" value="UniProtKB-KW"/>
</dbReference>
<evidence type="ECO:0000313" key="7">
    <source>
        <dbReference type="Proteomes" id="UP000223891"/>
    </source>
</evidence>
<feature type="domain" description="AAA+ ATPase" evidence="4">
    <location>
        <begin position="508"/>
        <end position="663"/>
    </location>
</feature>
<dbReference type="PANTHER" id="PTHR11638">
    <property type="entry name" value="ATP-DEPENDENT CLP PROTEASE"/>
    <property type="match status" value="1"/>
</dbReference>
<proteinExistence type="predicted"/>
<dbReference type="GO" id="GO:0008233">
    <property type="term" value="F:peptidase activity"/>
    <property type="evidence" value="ECO:0007669"/>
    <property type="project" value="UniProtKB-KW"/>
</dbReference>
<feature type="domain" description="AAA+ ATPase" evidence="4">
    <location>
        <begin position="229"/>
        <end position="374"/>
    </location>
</feature>
<feature type="domain" description="Clp ATPase C-terminal" evidence="5">
    <location>
        <begin position="674"/>
        <end position="763"/>
    </location>
</feature>
<evidence type="ECO:0000259" key="4">
    <source>
        <dbReference type="SMART" id="SM00382"/>
    </source>
</evidence>
<evidence type="ECO:0000313" key="6">
    <source>
        <dbReference type="EMBL" id="AMM43800.1"/>
    </source>
</evidence>
<dbReference type="GO" id="GO:0034605">
    <property type="term" value="P:cellular response to heat"/>
    <property type="evidence" value="ECO:0007669"/>
    <property type="project" value="TreeGrafter"/>
</dbReference>
<accession>A0A1L2CUT6</accession>
<dbReference type="GO" id="GO:0005524">
    <property type="term" value="F:ATP binding"/>
    <property type="evidence" value="ECO:0007669"/>
    <property type="project" value="UniProtKB-KW"/>
</dbReference>
<reference evidence="7" key="1">
    <citation type="submission" date="2016-01" db="EMBL/GenBank/DDBJ databases">
        <title>Isolation and Characterization of Enterobacteria phage CBB.</title>
        <authorList>
            <person name="Buttimer C.T.H."/>
            <person name="Hendrix H."/>
            <person name="Alexandre H."/>
            <person name="O'Mahony J."/>
            <person name="Lavigne R."/>
            <person name="Coffey A."/>
        </authorList>
    </citation>
    <scope>NUCLEOTIDE SEQUENCE [LARGE SCALE GENOMIC DNA]</scope>
</reference>
<evidence type="ECO:0000256" key="2">
    <source>
        <dbReference type="ARBA" id="ARBA00022840"/>
    </source>
</evidence>
<dbReference type="InterPro" id="IPR036628">
    <property type="entry name" value="Clp_N_dom_sf"/>
</dbReference>
<evidence type="ECO:0000259" key="5">
    <source>
        <dbReference type="SMART" id="SM01086"/>
    </source>
</evidence>
<keyword evidence="6" id="KW-0378">Hydrolase</keyword>
<dbReference type="EMBL" id="KU574722">
    <property type="protein sequence ID" value="AMM43800.1"/>
    <property type="molecule type" value="Genomic_DNA"/>
</dbReference>
<dbReference type="SMART" id="SM01086">
    <property type="entry name" value="ClpB_D2-small"/>
    <property type="match status" value="1"/>
</dbReference>
<dbReference type="Pfam" id="PF07724">
    <property type="entry name" value="AAA_2"/>
    <property type="match status" value="1"/>
</dbReference>
<dbReference type="InterPro" id="IPR003593">
    <property type="entry name" value="AAA+_ATPase"/>
</dbReference>
<protein>
    <submittedName>
        <fullName evidence="6">ATP-dependent Clp protease ATP-binding subunit clpA</fullName>
    </submittedName>
</protein>